<dbReference type="SMART" id="SM00451">
    <property type="entry name" value="ZnF_U1"/>
    <property type="match status" value="3"/>
</dbReference>
<keyword evidence="5" id="KW-1185">Reference proteome</keyword>
<evidence type="ECO:0000259" key="3">
    <source>
        <dbReference type="SMART" id="SM00451"/>
    </source>
</evidence>
<evidence type="ECO:0000256" key="1">
    <source>
        <dbReference type="SAM" id="MobiDB-lite"/>
    </source>
</evidence>
<feature type="compositionally biased region" description="Basic and acidic residues" evidence="1">
    <location>
        <begin position="393"/>
        <end position="403"/>
    </location>
</feature>
<dbReference type="InParanoid" id="A0A7N2QYN0"/>
<evidence type="ECO:0000313" key="4">
    <source>
        <dbReference type="EnsemblPlants" id="QL02p018769:mrna"/>
    </source>
</evidence>
<feature type="domain" description="U1-type" evidence="3">
    <location>
        <begin position="502"/>
        <end position="536"/>
    </location>
</feature>
<dbReference type="InterPro" id="IPR013087">
    <property type="entry name" value="Znf_C2H2_type"/>
</dbReference>
<feature type="region of interest" description="Disordered" evidence="1">
    <location>
        <begin position="349"/>
        <end position="403"/>
    </location>
</feature>
<dbReference type="Pfam" id="PF12874">
    <property type="entry name" value="zf-met"/>
    <property type="match status" value="3"/>
</dbReference>
<feature type="domain" description="C2H2-type" evidence="2">
    <location>
        <begin position="332"/>
        <end position="356"/>
    </location>
</feature>
<dbReference type="Gramene" id="QL02p018769:mrna">
    <property type="protein sequence ID" value="QL02p018769:mrna"/>
    <property type="gene ID" value="QL02p018769"/>
</dbReference>
<feature type="domain" description="C2H2-type" evidence="2">
    <location>
        <begin position="505"/>
        <end position="529"/>
    </location>
</feature>
<reference evidence="5" key="1">
    <citation type="journal article" date="2016" name="G3 (Bethesda)">
        <title>First Draft Assembly and Annotation of the Genome of a California Endemic Oak Quercus lobata Nee (Fagaceae).</title>
        <authorList>
            <person name="Sork V.L."/>
            <person name="Fitz-Gibbon S.T."/>
            <person name="Puiu D."/>
            <person name="Crepeau M."/>
            <person name="Gugger P.F."/>
            <person name="Sherman R."/>
            <person name="Stevens K."/>
            <person name="Langley C.H."/>
            <person name="Pellegrini M."/>
            <person name="Salzberg S.L."/>
        </authorList>
    </citation>
    <scope>NUCLEOTIDE SEQUENCE [LARGE SCALE GENOMIC DNA]</scope>
    <source>
        <strain evidence="5">cv. SW786</strain>
    </source>
</reference>
<feature type="domain" description="U1-type" evidence="3">
    <location>
        <begin position="329"/>
        <end position="363"/>
    </location>
</feature>
<dbReference type="PANTHER" id="PTHR47487:SF8">
    <property type="entry name" value="OS08G0270900 PROTEIN"/>
    <property type="match status" value="1"/>
</dbReference>
<dbReference type="GO" id="GO:0003676">
    <property type="term" value="F:nucleic acid binding"/>
    <property type="evidence" value="ECO:0007669"/>
    <property type="project" value="InterPro"/>
</dbReference>
<dbReference type="EnsemblPlants" id="QL02p018769:mrna">
    <property type="protein sequence ID" value="QL02p018769:mrna"/>
    <property type="gene ID" value="QL02p018769"/>
</dbReference>
<dbReference type="SMART" id="SM00355">
    <property type="entry name" value="ZnF_C2H2"/>
    <property type="match status" value="3"/>
</dbReference>
<sequence length="563" mass="62947">MEFRYRAIDERAPNTQIPPSSSSSSTTLPLPLSRPLQHLTAINGSVNDTLMTQNALSLTLNNGNDIALARRRLELKAEVERQMMVEMEQSKMSLLSQHQYSSSPFGFSQDFYINYMGMNPFLMMNHQQQQLQLQQQHHRSSPAEVFGNVAAIQQLTTPPVTQSLSEDLKEPVVEDTLDLGCKGAFAFIEEMLFFTGNQSLGNSPVLQPPPPLNTAAAATTTTTTTPSLTPPACRFSCLKCSRCLQKENEELPTKSSESSYFFSLTFLLDLVPRLEIHLPGFYYGLGSLHMVMQTKNVNFVEKRKAETPVVADGNDSNEAPSHSAVKKSRIEWSCDLCQVITTSQQTLEDHLKGKKHKNKVASLNANKLPKDESTNDDEGKKHKNKVASLNANKRPEDESANDDEVKKSKFWCQVCRLRTNSEAMLKSHCIGKKHQAKEALLNASKTIEESNGDEEKKHEDKLALVNGGKILEEEESNNEGKANLALLSPSKTSDESDDESQKHHFWCQMCKVGTTSEALMTEHRHGNEHMNLLRKKRGAIIVISMMPEDVQEVQKTAAKNLFK</sequence>
<dbReference type="InterPro" id="IPR036236">
    <property type="entry name" value="Znf_C2H2_sf"/>
</dbReference>
<dbReference type="Proteomes" id="UP000594261">
    <property type="component" value="Chromosome 2"/>
</dbReference>
<name>A0A7N2QYN0_QUELO</name>
<feature type="domain" description="U1-type" evidence="3">
    <location>
        <begin position="407"/>
        <end position="441"/>
    </location>
</feature>
<evidence type="ECO:0000259" key="2">
    <source>
        <dbReference type="SMART" id="SM00355"/>
    </source>
</evidence>
<organism evidence="4 5">
    <name type="scientific">Quercus lobata</name>
    <name type="common">Valley oak</name>
    <dbReference type="NCBI Taxonomy" id="97700"/>
    <lineage>
        <taxon>Eukaryota</taxon>
        <taxon>Viridiplantae</taxon>
        <taxon>Streptophyta</taxon>
        <taxon>Embryophyta</taxon>
        <taxon>Tracheophyta</taxon>
        <taxon>Spermatophyta</taxon>
        <taxon>Magnoliopsida</taxon>
        <taxon>eudicotyledons</taxon>
        <taxon>Gunneridae</taxon>
        <taxon>Pentapetalae</taxon>
        <taxon>rosids</taxon>
        <taxon>fabids</taxon>
        <taxon>Fagales</taxon>
        <taxon>Fagaceae</taxon>
        <taxon>Quercus</taxon>
    </lineage>
</organism>
<protein>
    <submittedName>
        <fullName evidence="4">Uncharacterized protein</fullName>
    </submittedName>
</protein>
<dbReference type="PANTHER" id="PTHR47487">
    <property type="entry name" value="OS06G0651300 PROTEIN-RELATED"/>
    <property type="match status" value="1"/>
</dbReference>
<accession>A0A7N2QYN0</accession>
<dbReference type="Gene3D" id="3.30.160.60">
    <property type="entry name" value="Classic Zinc Finger"/>
    <property type="match status" value="3"/>
</dbReference>
<feature type="compositionally biased region" description="Low complexity" evidence="1">
    <location>
        <begin position="18"/>
        <end position="30"/>
    </location>
</feature>
<dbReference type="AlphaFoldDB" id="A0A7N2QYN0"/>
<feature type="domain" description="C2H2-type" evidence="2">
    <location>
        <begin position="410"/>
        <end position="434"/>
    </location>
</feature>
<dbReference type="InterPro" id="IPR003604">
    <property type="entry name" value="Matrin/U1-like-C_Znf_C2H2"/>
</dbReference>
<feature type="compositionally biased region" description="Basic and acidic residues" evidence="1">
    <location>
        <begin position="368"/>
        <end position="380"/>
    </location>
</feature>
<dbReference type="GO" id="GO:0008270">
    <property type="term" value="F:zinc ion binding"/>
    <property type="evidence" value="ECO:0007669"/>
    <property type="project" value="InterPro"/>
</dbReference>
<evidence type="ECO:0000313" key="5">
    <source>
        <dbReference type="Proteomes" id="UP000594261"/>
    </source>
</evidence>
<dbReference type="SUPFAM" id="SSF57667">
    <property type="entry name" value="beta-beta-alpha zinc fingers"/>
    <property type="match status" value="3"/>
</dbReference>
<feature type="region of interest" description="Disordered" evidence="1">
    <location>
        <begin position="1"/>
        <end position="30"/>
    </location>
</feature>
<reference evidence="4" key="2">
    <citation type="submission" date="2021-01" db="UniProtKB">
        <authorList>
            <consortium name="EnsemblPlants"/>
        </authorList>
    </citation>
    <scope>IDENTIFICATION</scope>
</reference>
<proteinExistence type="predicted"/>
<feature type="compositionally biased region" description="Basic and acidic residues" evidence="1">
    <location>
        <begin position="1"/>
        <end position="12"/>
    </location>
</feature>